<sequence>MGKSLSFRGAVFEATDLIKHHRCKDPVCDTQLWKTRHELDMANMKIRQLEANIQAALMSPTLRESWSPDYSKPRDLTQNLIVSNEPRISNFSLPPAYRTHPLHPYGPHYVKNFNNMEIAEIETVL</sequence>
<dbReference type="Proteomes" id="UP001054837">
    <property type="component" value="Unassembled WGS sequence"/>
</dbReference>
<dbReference type="EMBL" id="BPLQ01007763">
    <property type="protein sequence ID" value="GIY32278.1"/>
    <property type="molecule type" value="Genomic_DNA"/>
</dbReference>
<evidence type="ECO:0000313" key="2">
    <source>
        <dbReference type="EMBL" id="GIY32278.1"/>
    </source>
</evidence>
<dbReference type="AlphaFoldDB" id="A0AAV4SD98"/>
<comment type="caution">
    <text evidence="2">The sequence shown here is derived from an EMBL/GenBank/DDBJ whole genome shotgun (WGS) entry which is preliminary data.</text>
</comment>
<proteinExistence type="predicted"/>
<protein>
    <submittedName>
        <fullName evidence="2">Glutamate receptor ionotropic, NMDA 2B</fullName>
    </submittedName>
</protein>
<reference evidence="2 3" key="1">
    <citation type="submission" date="2021-06" db="EMBL/GenBank/DDBJ databases">
        <title>Caerostris darwini draft genome.</title>
        <authorList>
            <person name="Kono N."/>
            <person name="Arakawa K."/>
        </authorList>
    </citation>
    <scope>NUCLEOTIDE SEQUENCE [LARGE SCALE GENOMIC DNA]</scope>
</reference>
<name>A0AAV4SD98_9ARAC</name>
<keyword evidence="3" id="KW-1185">Reference proteome</keyword>
<evidence type="ECO:0000256" key="1">
    <source>
        <dbReference type="SAM" id="Coils"/>
    </source>
</evidence>
<evidence type="ECO:0000313" key="3">
    <source>
        <dbReference type="Proteomes" id="UP001054837"/>
    </source>
</evidence>
<keyword evidence="1" id="KW-0175">Coiled coil</keyword>
<feature type="coiled-coil region" evidence="1">
    <location>
        <begin position="32"/>
        <end position="59"/>
    </location>
</feature>
<keyword evidence="2" id="KW-0675">Receptor</keyword>
<gene>
    <name evidence="2" type="primary">grin2b_0</name>
    <name evidence="2" type="ORF">CDAR_192811</name>
</gene>
<accession>A0AAV4SD98</accession>
<organism evidence="2 3">
    <name type="scientific">Caerostris darwini</name>
    <dbReference type="NCBI Taxonomy" id="1538125"/>
    <lineage>
        <taxon>Eukaryota</taxon>
        <taxon>Metazoa</taxon>
        <taxon>Ecdysozoa</taxon>
        <taxon>Arthropoda</taxon>
        <taxon>Chelicerata</taxon>
        <taxon>Arachnida</taxon>
        <taxon>Araneae</taxon>
        <taxon>Araneomorphae</taxon>
        <taxon>Entelegynae</taxon>
        <taxon>Araneoidea</taxon>
        <taxon>Araneidae</taxon>
        <taxon>Caerostris</taxon>
    </lineage>
</organism>